<keyword evidence="1" id="KW-0489">Methyltransferase</keyword>
<keyword evidence="1" id="KW-0808">Transferase</keyword>
<reference evidence="1" key="1">
    <citation type="submission" date="2022-07" db="EMBL/GenBank/DDBJ databases">
        <title>Phylogenomic reconstructions and comparative analyses of Kickxellomycotina fungi.</title>
        <authorList>
            <person name="Reynolds N.K."/>
            <person name="Stajich J.E."/>
            <person name="Barry K."/>
            <person name="Grigoriev I.V."/>
            <person name="Crous P."/>
            <person name="Smith M.E."/>
        </authorList>
    </citation>
    <scope>NUCLEOTIDE SEQUENCE</scope>
    <source>
        <strain evidence="1">CBS 109366</strain>
    </source>
</reference>
<evidence type="ECO:0000313" key="1">
    <source>
        <dbReference type="EMBL" id="KAJ2766507.1"/>
    </source>
</evidence>
<evidence type="ECO:0000313" key="2">
    <source>
        <dbReference type="Proteomes" id="UP001140234"/>
    </source>
</evidence>
<keyword evidence="2" id="KW-1185">Reference proteome</keyword>
<name>A0ACC1JT37_9FUNG</name>
<protein>
    <submittedName>
        <fullName evidence="1">Carboxy methyl transferase for protein phosphatase 2A</fullName>
        <ecNumber evidence="1">2.1.1.233</ecNumber>
    </submittedName>
</protein>
<dbReference type="EMBL" id="JANBUJ010001676">
    <property type="protein sequence ID" value="KAJ2766507.1"/>
    <property type="molecule type" value="Genomic_DNA"/>
</dbReference>
<comment type="caution">
    <text evidence="1">The sequence shown here is derived from an EMBL/GenBank/DDBJ whole genome shotgun (WGS) entry which is preliminary data.</text>
</comment>
<sequence length="317" mass="35140">MEICSSDAAVQGTSNDAAVSRESAARLGYIDDPFIQYFVRRPQRRAPLINRGTHSRFDGVQRILRQFAARAAGCGQVVVLGAGLDTSYFLLRREGLVPLRYFEVDFAEVTAKKAATLWRTAALRTLLPEDAALAGGGTEVHSNTYNLVAGDLRRFEAEVVPTLAARGLDTAAPTLFVSECVLVYLGAEDSDALIDWITRAVPNAGILTYEQIRPDDRFGQMMVANLRARGLELHGLHAYPTLDAAARRFLERGWHAARGLDLAEYHERLRPEERARLSEIEILDEWEEFTLLAQHYAFAFAHTAAAGPFDAMGFDQQ</sequence>
<dbReference type="EC" id="2.1.1.233" evidence="1"/>
<proteinExistence type="predicted"/>
<accession>A0ACC1JT37</accession>
<dbReference type="Proteomes" id="UP001140234">
    <property type="component" value="Unassembled WGS sequence"/>
</dbReference>
<gene>
    <name evidence="1" type="primary">PPM1</name>
    <name evidence="1" type="ORF">IWQ57_004332</name>
</gene>
<organism evidence="1 2">
    <name type="scientific">Coemansia nantahalensis</name>
    <dbReference type="NCBI Taxonomy" id="2789366"/>
    <lineage>
        <taxon>Eukaryota</taxon>
        <taxon>Fungi</taxon>
        <taxon>Fungi incertae sedis</taxon>
        <taxon>Zoopagomycota</taxon>
        <taxon>Kickxellomycotina</taxon>
        <taxon>Kickxellomycetes</taxon>
        <taxon>Kickxellales</taxon>
        <taxon>Kickxellaceae</taxon>
        <taxon>Coemansia</taxon>
    </lineage>
</organism>